<protein>
    <submittedName>
        <fullName evidence="1">Uncharacterized protein</fullName>
    </submittedName>
</protein>
<dbReference type="EMBL" id="VSSQ01030855">
    <property type="protein sequence ID" value="MPM81536.1"/>
    <property type="molecule type" value="Genomic_DNA"/>
</dbReference>
<gene>
    <name evidence="1" type="ORF">SDC9_128590</name>
</gene>
<sequence length="158" mass="17957">MTADESGAAGDEYAHHSVSFLKYTVYHAIYSGKRNRKMEKSGLDMDLSINLLFPQIGFEKKDNRVYIVVLFAGADIYNGPRSVKDANFYTSKFFKIWRNHGEENADHRRELRGGVRGLRVQRSCGDLSDHPVFDDGRVRRHLGQPGAQEHVRSEAGSR</sequence>
<reference evidence="1" key="1">
    <citation type="submission" date="2019-08" db="EMBL/GenBank/DDBJ databases">
        <authorList>
            <person name="Kucharzyk K."/>
            <person name="Murdoch R.W."/>
            <person name="Higgins S."/>
            <person name="Loffler F."/>
        </authorList>
    </citation>
    <scope>NUCLEOTIDE SEQUENCE</scope>
</reference>
<evidence type="ECO:0000313" key="1">
    <source>
        <dbReference type="EMBL" id="MPM81536.1"/>
    </source>
</evidence>
<organism evidence="1">
    <name type="scientific">bioreactor metagenome</name>
    <dbReference type="NCBI Taxonomy" id="1076179"/>
    <lineage>
        <taxon>unclassified sequences</taxon>
        <taxon>metagenomes</taxon>
        <taxon>ecological metagenomes</taxon>
    </lineage>
</organism>
<comment type="caution">
    <text evidence="1">The sequence shown here is derived from an EMBL/GenBank/DDBJ whole genome shotgun (WGS) entry which is preliminary data.</text>
</comment>
<proteinExistence type="predicted"/>
<accession>A0A645CWM9</accession>
<name>A0A645CWM9_9ZZZZ</name>
<dbReference type="AlphaFoldDB" id="A0A645CWM9"/>